<dbReference type="EMBL" id="WBOF01000002">
    <property type="protein sequence ID" value="MQS16163.1"/>
    <property type="molecule type" value="Genomic_DNA"/>
</dbReference>
<dbReference type="Proteomes" id="UP000450000">
    <property type="component" value="Unassembled WGS sequence"/>
</dbReference>
<proteinExistence type="predicted"/>
<name>A0A6N7L2Y4_9ACTN</name>
<keyword evidence="3" id="KW-1185">Reference proteome</keyword>
<evidence type="ECO:0000313" key="3">
    <source>
        <dbReference type="Proteomes" id="UP000450000"/>
    </source>
</evidence>
<gene>
    <name evidence="2" type="ORF">F7Q99_29025</name>
</gene>
<sequence>MTEHTAQLTTMCRSGRRGRERGAHTRCGGRAHCHSPRTYSTVDTYGYVENADSADTFIPPGEEMELLWPEA</sequence>
<accession>A0A6N7L2Y4</accession>
<reference evidence="2 3" key="1">
    <citation type="submission" date="2019-09" db="EMBL/GenBank/DDBJ databases">
        <title>Genome Sequences of Streptomyces kaniharaensis ATCC 21070.</title>
        <authorList>
            <person name="Zhu W."/>
            <person name="De Crecy-Lagard V."/>
            <person name="Richards N.G."/>
        </authorList>
    </citation>
    <scope>NUCLEOTIDE SEQUENCE [LARGE SCALE GENOMIC DNA]</scope>
    <source>
        <strain evidence="2 3">SF-557</strain>
    </source>
</reference>
<comment type="caution">
    <text evidence="2">The sequence shown here is derived from an EMBL/GenBank/DDBJ whole genome shotgun (WGS) entry which is preliminary data.</text>
</comment>
<evidence type="ECO:0000256" key="1">
    <source>
        <dbReference type="SAM" id="MobiDB-lite"/>
    </source>
</evidence>
<evidence type="ECO:0000313" key="2">
    <source>
        <dbReference type="EMBL" id="MQS16163.1"/>
    </source>
</evidence>
<protein>
    <submittedName>
        <fullName evidence="2">Uncharacterized protein</fullName>
    </submittedName>
</protein>
<feature type="region of interest" description="Disordered" evidence="1">
    <location>
        <begin position="1"/>
        <end position="29"/>
    </location>
</feature>
<organism evidence="2 3">
    <name type="scientific">Streptomyces kaniharaensis</name>
    <dbReference type="NCBI Taxonomy" id="212423"/>
    <lineage>
        <taxon>Bacteria</taxon>
        <taxon>Bacillati</taxon>
        <taxon>Actinomycetota</taxon>
        <taxon>Actinomycetes</taxon>
        <taxon>Kitasatosporales</taxon>
        <taxon>Streptomycetaceae</taxon>
        <taxon>Streptomyces</taxon>
    </lineage>
</organism>
<feature type="compositionally biased region" description="Polar residues" evidence="1">
    <location>
        <begin position="1"/>
        <end position="12"/>
    </location>
</feature>
<dbReference type="AlphaFoldDB" id="A0A6N7L2Y4"/>